<name>A0A915CHF7_PARUN</name>
<protein>
    <submittedName>
        <fullName evidence="3">Uncharacterized protein</fullName>
    </submittedName>
</protein>
<evidence type="ECO:0000313" key="2">
    <source>
        <dbReference type="Proteomes" id="UP000887569"/>
    </source>
</evidence>
<dbReference type="WBParaSite" id="PgR179_g004_t01">
    <property type="protein sequence ID" value="PgR179_g004_t01"/>
    <property type="gene ID" value="PgR179_g004"/>
</dbReference>
<evidence type="ECO:0000256" key="1">
    <source>
        <dbReference type="SAM" id="MobiDB-lite"/>
    </source>
</evidence>
<keyword evidence="2" id="KW-1185">Reference proteome</keyword>
<accession>A0A915CHF7</accession>
<evidence type="ECO:0000313" key="3">
    <source>
        <dbReference type="WBParaSite" id="PgR179_g004_t01"/>
    </source>
</evidence>
<organism evidence="2 3">
    <name type="scientific">Parascaris univalens</name>
    <name type="common">Nematode worm</name>
    <dbReference type="NCBI Taxonomy" id="6257"/>
    <lineage>
        <taxon>Eukaryota</taxon>
        <taxon>Metazoa</taxon>
        <taxon>Ecdysozoa</taxon>
        <taxon>Nematoda</taxon>
        <taxon>Chromadorea</taxon>
        <taxon>Rhabditida</taxon>
        <taxon>Spirurina</taxon>
        <taxon>Ascaridomorpha</taxon>
        <taxon>Ascaridoidea</taxon>
        <taxon>Ascarididae</taxon>
        <taxon>Parascaris</taxon>
    </lineage>
</organism>
<feature type="compositionally biased region" description="Polar residues" evidence="1">
    <location>
        <begin position="37"/>
        <end position="47"/>
    </location>
</feature>
<proteinExistence type="predicted"/>
<feature type="region of interest" description="Disordered" evidence="1">
    <location>
        <begin position="37"/>
        <end position="56"/>
    </location>
</feature>
<dbReference type="Proteomes" id="UP000887569">
    <property type="component" value="Unplaced"/>
</dbReference>
<reference evidence="3" key="1">
    <citation type="submission" date="2022-11" db="UniProtKB">
        <authorList>
            <consortium name="WormBaseParasite"/>
        </authorList>
    </citation>
    <scope>IDENTIFICATION</scope>
</reference>
<dbReference type="AlphaFoldDB" id="A0A915CHF7"/>
<sequence length="74" mass="8156">MASCFTVPVCPFETIFPGFSPECGEKDSREWRQIIGQQRLPNAGDTSGKNRMDADSKFRIVQSSAGSLEESLLT</sequence>